<evidence type="ECO:0000256" key="14">
    <source>
        <dbReference type="HAMAP-Rule" id="MF_00063"/>
    </source>
</evidence>
<dbReference type="PANTHER" id="PTHR46482">
    <property type="entry name" value="5'-ADENYLYLSULFATE REDUCTASE 3, CHLOROPLASTIC"/>
    <property type="match status" value="1"/>
</dbReference>
<evidence type="ECO:0000256" key="2">
    <source>
        <dbReference type="ARBA" id="ARBA00022490"/>
    </source>
</evidence>
<dbReference type="EMBL" id="CP003468">
    <property type="protein sequence ID" value="AGS07021.1"/>
    <property type="molecule type" value="Genomic_DNA"/>
</dbReference>
<accession>S5RM45</accession>
<dbReference type="SUPFAM" id="SSF52402">
    <property type="entry name" value="Adenine nucleotide alpha hydrolases-like"/>
    <property type="match status" value="1"/>
</dbReference>
<dbReference type="KEGG" id="ssdc:SSDC_01685"/>
<dbReference type="eggNOG" id="COG0175">
    <property type="taxonomic scope" value="Bacteria"/>
</dbReference>
<dbReference type="GO" id="GO:0046872">
    <property type="term" value="F:metal ion binding"/>
    <property type="evidence" value="ECO:0007669"/>
    <property type="project" value="UniProtKB-KW"/>
</dbReference>
<dbReference type="GO" id="GO:0070814">
    <property type="term" value="P:hydrogen sulfide biosynthetic process"/>
    <property type="evidence" value="ECO:0007669"/>
    <property type="project" value="UniProtKB-UniRule"/>
</dbReference>
<reference evidence="16 17" key="1">
    <citation type="journal article" date="2013" name="Curr. Biol.">
        <title>Defensive bacteriome symbiont with a drastically reduced genome.</title>
        <authorList>
            <person name="Nakabachi A."/>
            <person name="Ueoka R."/>
            <person name="Oshima K."/>
            <person name="Teta R."/>
            <person name="Mangoni A."/>
            <person name="Gurgui M."/>
            <person name="Oldham N.J."/>
            <person name="van Echten-Deckert G."/>
            <person name="Okamura K."/>
            <person name="Yamamoto K."/>
            <person name="Inoue H."/>
            <person name="Ohkuma M."/>
            <person name="Hongoh Y."/>
            <person name="Miyagishima S.Y."/>
            <person name="Hattori M."/>
            <person name="Piel J."/>
            <person name="Fukatsu T."/>
        </authorList>
    </citation>
    <scope>NUCLEOTIDE SEQUENCE [LARGE SCALE GENOMIC DNA]</scope>
    <source>
        <strain evidence="16 17">DC</strain>
    </source>
</reference>
<dbReference type="GO" id="GO:0043866">
    <property type="term" value="F:adenylyl-sulfate reductase (thioredoxin) activity"/>
    <property type="evidence" value="ECO:0007669"/>
    <property type="project" value="UniProtKB-EC"/>
</dbReference>
<comment type="similarity">
    <text evidence="1 14">Belongs to the PAPS reductase family. CysH subfamily.</text>
</comment>
<protein>
    <recommendedName>
        <fullName evidence="10 14">Adenosine 5'-phosphosulfate reductase</fullName>
        <shortName evidence="14">APS reductase</shortName>
        <ecNumber evidence="9 14">1.8.4.10</ecNumber>
    </recommendedName>
    <alternativeName>
        <fullName evidence="12 14">5'-adenylylsulfate reductase</fullName>
    </alternativeName>
    <alternativeName>
        <fullName evidence="11 14">Thioredoxin-dependent 5'-adenylylsulfate reductase</fullName>
    </alternativeName>
</protein>
<evidence type="ECO:0000259" key="15">
    <source>
        <dbReference type="Pfam" id="PF01507"/>
    </source>
</evidence>
<dbReference type="InterPro" id="IPR011798">
    <property type="entry name" value="APS_reductase"/>
</dbReference>
<dbReference type="Pfam" id="PF01507">
    <property type="entry name" value="PAPS_reduct"/>
    <property type="match status" value="1"/>
</dbReference>
<evidence type="ECO:0000256" key="6">
    <source>
        <dbReference type="ARBA" id="ARBA00023014"/>
    </source>
</evidence>
<dbReference type="STRING" id="669502.SSDC_01685"/>
<evidence type="ECO:0000256" key="8">
    <source>
        <dbReference type="ARBA" id="ARBA00024327"/>
    </source>
</evidence>
<feature type="active site" description="Nucleophile; cysteine thiosulfonate intermediate" evidence="14">
    <location>
        <position position="226"/>
    </location>
</feature>
<evidence type="ECO:0000256" key="10">
    <source>
        <dbReference type="ARBA" id="ARBA00029514"/>
    </source>
</evidence>
<dbReference type="InterPro" id="IPR004511">
    <property type="entry name" value="PAPS/APS_Rdtase"/>
</dbReference>
<dbReference type="PIRSF" id="PIRSF000857">
    <property type="entry name" value="PAPS_reductase"/>
    <property type="match status" value="1"/>
</dbReference>
<keyword evidence="2 14" id="KW-0963">Cytoplasm</keyword>
<dbReference type="GO" id="GO:0019379">
    <property type="term" value="P:sulfate assimilation, phosphoadenylyl sulfate reduction by phosphoadenylyl-sulfate reductase (thioredoxin)"/>
    <property type="evidence" value="ECO:0007669"/>
    <property type="project" value="UniProtKB-UniRule"/>
</dbReference>
<dbReference type="GeneID" id="301553207"/>
<keyword evidence="6 14" id="KW-0411">Iron-sulfur</keyword>
<dbReference type="HOGENOM" id="CLU_044089_1_0_4"/>
<evidence type="ECO:0000313" key="17">
    <source>
        <dbReference type="Proteomes" id="UP000015216"/>
    </source>
</evidence>
<dbReference type="HAMAP" id="MF_00063">
    <property type="entry name" value="CysH"/>
    <property type="match status" value="1"/>
</dbReference>
<feature type="binding site" evidence="14">
    <location>
        <position position="198"/>
    </location>
    <ligand>
        <name>[4Fe-4S] cluster</name>
        <dbReference type="ChEBI" id="CHEBI:49883"/>
    </ligand>
</feature>
<dbReference type="CDD" id="cd23945">
    <property type="entry name" value="PAPS_reductase"/>
    <property type="match status" value="1"/>
</dbReference>
<proteinExistence type="inferred from homology"/>
<evidence type="ECO:0000256" key="9">
    <source>
        <dbReference type="ARBA" id="ARBA00024386"/>
    </source>
</evidence>
<dbReference type="PANTHER" id="PTHR46482:SF9">
    <property type="entry name" value="5'-ADENYLYLSULFATE REDUCTASE 1, CHLOROPLASTIC"/>
    <property type="match status" value="1"/>
</dbReference>
<evidence type="ECO:0000256" key="5">
    <source>
        <dbReference type="ARBA" id="ARBA00023004"/>
    </source>
</evidence>
<gene>
    <name evidence="14 16" type="primary">cysH</name>
    <name evidence="16" type="ORF">SSDC_01685</name>
</gene>
<feature type="binding site" evidence="14">
    <location>
        <position position="201"/>
    </location>
    <ligand>
        <name>[4Fe-4S] cluster</name>
        <dbReference type="ChEBI" id="CHEBI:49883"/>
    </ligand>
</feature>
<comment type="catalytic activity">
    <reaction evidence="13 14">
        <text>[thioredoxin]-disulfide + sulfite + AMP + 2 H(+) = adenosine 5'-phosphosulfate + [thioredoxin]-dithiol</text>
        <dbReference type="Rhea" id="RHEA:21976"/>
        <dbReference type="Rhea" id="RHEA-COMP:10698"/>
        <dbReference type="Rhea" id="RHEA-COMP:10700"/>
        <dbReference type="ChEBI" id="CHEBI:15378"/>
        <dbReference type="ChEBI" id="CHEBI:17359"/>
        <dbReference type="ChEBI" id="CHEBI:29950"/>
        <dbReference type="ChEBI" id="CHEBI:50058"/>
        <dbReference type="ChEBI" id="CHEBI:58243"/>
        <dbReference type="ChEBI" id="CHEBI:456215"/>
        <dbReference type="EC" id="1.8.4.10"/>
    </reaction>
</comment>
<dbReference type="Proteomes" id="UP000015216">
    <property type="component" value="Chromosome"/>
</dbReference>
<dbReference type="PATRIC" id="fig|669502.6.peg.326"/>
<organism evidence="16 17">
    <name type="scientific">Candidatus Profftella armatura</name>
    <dbReference type="NCBI Taxonomy" id="669502"/>
    <lineage>
        <taxon>Bacteria</taxon>
        <taxon>Pseudomonadati</taxon>
        <taxon>Pseudomonadota</taxon>
        <taxon>Betaproteobacteria</taxon>
        <taxon>Candidatus Profftella</taxon>
    </lineage>
</organism>
<dbReference type="GO" id="GO:0005737">
    <property type="term" value="C:cytoplasm"/>
    <property type="evidence" value="ECO:0007669"/>
    <property type="project" value="UniProtKB-SubCell"/>
</dbReference>
<feature type="binding site" evidence="14">
    <location>
        <position position="114"/>
    </location>
    <ligand>
        <name>[4Fe-4S] cluster</name>
        <dbReference type="ChEBI" id="CHEBI:49883"/>
    </ligand>
</feature>
<dbReference type="GO" id="GO:0019344">
    <property type="term" value="P:cysteine biosynthetic process"/>
    <property type="evidence" value="ECO:0007669"/>
    <property type="project" value="InterPro"/>
</dbReference>
<name>S5RM45_9PROT</name>
<feature type="domain" description="Phosphoadenosine phosphosulphate reductase" evidence="15">
    <location>
        <begin position="29"/>
        <end position="204"/>
    </location>
</feature>
<dbReference type="GO" id="GO:0004604">
    <property type="term" value="F:phosphoadenylyl-sulfate reductase (thioredoxin) activity"/>
    <property type="evidence" value="ECO:0007669"/>
    <property type="project" value="UniProtKB-UniRule"/>
</dbReference>
<evidence type="ECO:0000313" key="16">
    <source>
        <dbReference type="EMBL" id="AGS07021.1"/>
    </source>
</evidence>
<dbReference type="InterPro" id="IPR014729">
    <property type="entry name" value="Rossmann-like_a/b/a_fold"/>
</dbReference>
<keyword evidence="17" id="KW-1185">Reference proteome</keyword>
<dbReference type="RefSeq" id="WP_020915596.1">
    <property type="nucleotide sequence ID" value="NC_021885.1"/>
</dbReference>
<keyword evidence="3 14" id="KW-0479">Metal-binding</keyword>
<feature type="binding site" evidence="14">
    <location>
        <position position="115"/>
    </location>
    <ligand>
        <name>[4Fe-4S] cluster</name>
        <dbReference type="ChEBI" id="CHEBI:49883"/>
    </ligand>
</feature>
<dbReference type="InterPro" id="IPR002500">
    <property type="entry name" value="PAPS_reduct_dom"/>
</dbReference>
<keyword evidence="5 14" id="KW-0408">Iron</keyword>
<dbReference type="EC" id="1.8.4.10" evidence="9 14"/>
<dbReference type="NCBIfam" id="TIGR02055">
    <property type="entry name" value="APS_reductase"/>
    <property type="match status" value="1"/>
</dbReference>
<evidence type="ECO:0000256" key="3">
    <source>
        <dbReference type="ARBA" id="ARBA00022723"/>
    </source>
</evidence>
<sequence length="244" mass="28541">MNIVNFRLNSFVKTVLDALNNIVTDYKPAVFASSLAAEDMVLTDLILRNNFDINIFTLNTGRLHSETLNMLNKIYLTYKYKIKVYYPLNSEVNNYIFKNGINAFYDSVQMRKKCCYIRKVKPLKKALIGNKSWITGQRRTQSITRSNLVLKEKDIIHNGIIKFNPLYNWLEKDIWNYINTYNVPYNTLYDNGYLSIGCEPCTRPTEKGKDIRSGRWWWENSNIKECGLHVLDGKLIRIKSQKGI</sequence>
<comment type="function">
    <text evidence="7 14">Catalyzes the formation of sulfite from adenosine 5'-phosphosulfate (APS) using thioredoxin as an electron donor.</text>
</comment>
<dbReference type="Gene3D" id="3.40.50.620">
    <property type="entry name" value="HUPs"/>
    <property type="match status" value="1"/>
</dbReference>
<comment type="cofactor">
    <cofactor evidence="14">
        <name>[4Fe-4S] cluster</name>
        <dbReference type="ChEBI" id="CHEBI:49883"/>
    </cofactor>
    <text evidence="14">Binds 1 [4Fe-4S] cluster per subunit.</text>
</comment>
<evidence type="ECO:0000256" key="11">
    <source>
        <dbReference type="ARBA" id="ARBA00030894"/>
    </source>
</evidence>
<evidence type="ECO:0000256" key="13">
    <source>
        <dbReference type="ARBA" id="ARBA00048441"/>
    </source>
</evidence>
<evidence type="ECO:0000256" key="7">
    <source>
        <dbReference type="ARBA" id="ARBA00024298"/>
    </source>
</evidence>
<comment type="pathway">
    <text evidence="8 14">Sulfur metabolism; hydrogen sulfide biosynthesis; sulfite from sulfate.</text>
</comment>
<dbReference type="NCBIfam" id="NF002537">
    <property type="entry name" value="PRK02090.1"/>
    <property type="match status" value="1"/>
</dbReference>
<keyword evidence="4 14" id="KW-0560">Oxidoreductase</keyword>
<comment type="subcellular location">
    <subcellularLocation>
        <location evidence="14">Cytoplasm</location>
    </subcellularLocation>
</comment>
<evidence type="ECO:0000256" key="1">
    <source>
        <dbReference type="ARBA" id="ARBA00009732"/>
    </source>
</evidence>
<dbReference type="AlphaFoldDB" id="S5RM45"/>
<dbReference type="GO" id="GO:0051539">
    <property type="term" value="F:4 iron, 4 sulfur cluster binding"/>
    <property type="evidence" value="ECO:0007669"/>
    <property type="project" value="UniProtKB-UniRule"/>
</dbReference>
<dbReference type="OrthoDB" id="9794018at2"/>
<evidence type="ECO:0000256" key="12">
    <source>
        <dbReference type="ARBA" id="ARBA00032041"/>
    </source>
</evidence>
<evidence type="ECO:0000256" key="4">
    <source>
        <dbReference type="ARBA" id="ARBA00023002"/>
    </source>
</evidence>